<dbReference type="EMBL" id="CP007129">
    <property type="protein sequence ID" value="AHG92739.1"/>
    <property type="molecule type" value="Genomic_DNA"/>
</dbReference>
<protein>
    <submittedName>
        <fullName evidence="9">PKD domain containing protein</fullName>
    </submittedName>
</protein>
<keyword evidence="3 6" id="KW-0479">Metal-binding</keyword>
<dbReference type="GO" id="GO:0005506">
    <property type="term" value="F:iron ion binding"/>
    <property type="evidence" value="ECO:0007669"/>
    <property type="project" value="InterPro"/>
</dbReference>
<dbReference type="InterPro" id="IPR022409">
    <property type="entry name" value="PKD/Chitinase_dom"/>
</dbReference>
<organism evidence="9 10">
    <name type="scientific">Gemmatirosa kalamazoonensis</name>
    <dbReference type="NCBI Taxonomy" id="861299"/>
    <lineage>
        <taxon>Bacteria</taxon>
        <taxon>Pseudomonadati</taxon>
        <taxon>Gemmatimonadota</taxon>
        <taxon>Gemmatimonadia</taxon>
        <taxon>Gemmatimonadales</taxon>
        <taxon>Gemmatimonadaceae</taxon>
        <taxon>Gemmatirosa</taxon>
    </lineage>
</organism>
<dbReference type="AlphaFoldDB" id="W0RP14"/>
<name>W0RP14_9BACT</name>
<evidence type="ECO:0000256" key="6">
    <source>
        <dbReference type="PIRSR" id="PIRSR602324-1"/>
    </source>
</evidence>
<dbReference type="CDD" id="cd00146">
    <property type="entry name" value="PKD"/>
    <property type="match status" value="1"/>
</dbReference>
<dbReference type="InterPro" id="IPR036909">
    <property type="entry name" value="Cyt_c-like_dom_sf"/>
</dbReference>
<gene>
    <name evidence="9" type="ORF">J421_5204</name>
</gene>
<dbReference type="Gene3D" id="2.120.10.30">
    <property type="entry name" value="TolB, C-terminal domain"/>
    <property type="match status" value="1"/>
</dbReference>
<feature type="domain" description="Cytochrome c" evidence="8">
    <location>
        <begin position="237"/>
        <end position="322"/>
    </location>
</feature>
<dbReference type="PROSITE" id="PS51007">
    <property type="entry name" value="CYTC"/>
    <property type="match status" value="1"/>
</dbReference>
<dbReference type="Gene3D" id="2.60.40.10">
    <property type="entry name" value="Immunoglobulins"/>
    <property type="match status" value="1"/>
</dbReference>
<evidence type="ECO:0000259" key="7">
    <source>
        <dbReference type="PROSITE" id="PS50093"/>
    </source>
</evidence>
<dbReference type="GO" id="GO:0009055">
    <property type="term" value="F:electron transfer activity"/>
    <property type="evidence" value="ECO:0007669"/>
    <property type="project" value="InterPro"/>
</dbReference>
<accession>W0RP14</accession>
<dbReference type="SUPFAM" id="SSF49299">
    <property type="entry name" value="PKD domain"/>
    <property type="match status" value="1"/>
</dbReference>
<keyword evidence="5 6" id="KW-0408">Iron</keyword>
<dbReference type="InterPro" id="IPR013783">
    <property type="entry name" value="Ig-like_fold"/>
</dbReference>
<dbReference type="InterPro" id="IPR002324">
    <property type="entry name" value="Cyt_c_ID"/>
</dbReference>
<keyword evidence="1" id="KW-0813">Transport</keyword>
<dbReference type="PRINTS" id="PR00606">
    <property type="entry name" value="CYTCHROMECID"/>
</dbReference>
<dbReference type="InterPro" id="IPR000601">
    <property type="entry name" value="PKD_dom"/>
</dbReference>
<dbReference type="InterPro" id="IPR011042">
    <property type="entry name" value="6-blade_b-propeller_TolB-like"/>
</dbReference>
<keyword evidence="4" id="KW-0249">Electron transport</keyword>
<dbReference type="SUPFAM" id="SSF46626">
    <property type="entry name" value="Cytochrome c"/>
    <property type="match status" value="1"/>
</dbReference>
<dbReference type="KEGG" id="gba:J421_5204"/>
<keyword evidence="9" id="KW-0614">Plasmid</keyword>
<evidence type="ECO:0000256" key="2">
    <source>
        <dbReference type="ARBA" id="ARBA00022617"/>
    </source>
</evidence>
<keyword evidence="10" id="KW-1185">Reference proteome</keyword>
<proteinExistence type="predicted"/>
<keyword evidence="2 6" id="KW-0349">Heme</keyword>
<dbReference type="Pfam" id="PF00034">
    <property type="entry name" value="Cytochrom_C"/>
    <property type="match status" value="1"/>
</dbReference>
<evidence type="ECO:0000256" key="3">
    <source>
        <dbReference type="ARBA" id="ARBA00022723"/>
    </source>
</evidence>
<evidence type="ECO:0000256" key="5">
    <source>
        <dbReference type="ARBA" id="ARBA00023004"/>
    </source>
</evidence>
<feature type="binding site" description="covalent" evidence="6">
    <location>
        <position position="255"/>
    </location>
    <ligand>
        <name>heme c</name>
        <dbReference type="ChEBI" id="CHEBI:61717"/>
    </ligand>
</feature>
<dbReference type="HOGENOM" id="CLU_535020_0_0_0"/>
<dbReference type="Proteomes" id="UP000019151">
    <property type="component" value="Plasmid 1"/>
</dbReference>
<evidence type="ECO:0000313" key="9">
    <source>
        <dbReference type="EMBL" id="AHG92739.1"/>
    </source>
</evidence>
<sequence length="509" mass="53998">MRLPAYYDGKLIIYEWMRGWMRAVTMNAQGDYVRMEPFLGHLTFDHPMDVELGPDGSLYVLEYGTYWFAKNPNARLSRIVYHAGNRPPIARISASRTVGAAPLTVRLSAAGSTDYDPGDTLRYAWSIDGRAVATGAEVTRTLSAPGAHTVRLTVRDPAGATGTAEQRLLVGNTPPQVSIRLDGNRSFYWDSASVPYRVEASDAEDGSLGRGIAPSRVRVTLDYQATGVSRAPAAGHQAEAPGLALIRRSDCLACHGVDQASLGPSFRMVAQRYAGRDSALDRLVSKVIAGGSGNWGNRVMAAHPTLSRDVARQMVSYVLSLASPGTVLPTSGALRLDRHRGDGAGAYVLTARYVDQARAGVGPLEAVAEVVLRSPLLHAGDVTDVKGIGVSPGRGADAQERPIATAYDPGAWLHLGPTDLTGVGGVSVGLQTLGHAVTVELRADSAGGAVLGTSSVAPAANEAWTTARVPLDLSGERDLYVVLRSDAPDLGQFNPMARVDVVRFEKRAP</sequence>
<dbReference type="PROSITE" id="PS50093">
    <property type="entry name" value="PKD"/>
    <property type="match status" value="1"/>
</dbReference>
<evidence type="ECO:0000313" key="10">
    <source>
        <dbReference type="Proteomes" id="UP000019151"/>
    </source>
</evidence>
<dbReference type="GO" id="GO:0020037">
    <property type="term" value="F:heme binding"/>
    <property type="evidence" value="ECO:0007669"/>
    <property type="project" value="InterPro"/>
</dbReference>
<evidence type="ECO:0000256" key="4">
    <source>
        <dbReference type="ARBA" id="ARBA00022982"/>
    </source>
</evidence>
<feature type="binding site" description="covalent" evidence="6">
    <location>
        <position position="300"/>
    </location>
    <ligand>
        <name>heme c</name>
        <dbReference type="ChEBI" id="CHEBI:61717"/>
    </ligand>
</feature>
<dbReference type="InParanoid" id="W0RP14"/>
<evidence type="ECO:0000256" key="1">
    <source>
        <dbReference type="ARBA" id="ARBA00022448"/>
    </source>
</evidence>
<dbReference type="Pfam" id="PF18911">
    <property type="entry name" value="PKD_4"/>
    <property type="match status" value="1"/>
</dbReference>
<dbReference type="PATRIC" id="fig|861299.3.peg.5261"/>
<dbReference type="SMART" id="SM00089">
    <property type="entry name" value="PKD"/>
    <property type="match status" value="1"/>
</dbReference>
<dbReference type="Gene3D" id="1.10.760.10">
    <property type="entry name" value="Cytochrome c-like domain"/>
    <property type="match status" value="1"/>
</dbReference>
<comment type="PTM">
    <text evidence="6">Binds 1 heme c group covalently per subunit.</text>
</comment>
<dbReference type="Gene3D" id="2.60.120.260">
    <property type="entry name" value="Galactose-binding domain-like"/>
    <property type="match status" value="1"/>
</dbReference>
<feature type="binding site" description="covalent" evidence="6">
    <location>
        <position position="251"/>
    </location>
    <ligand>
        <name>heme c</name>
        <dbReference type="ChEBI" id="CHEBI:61717"/>
    </ligand>
</feature>
<evidence type="ECO:0000259" key="8">
    <source>
        <dbReference type="PROSITE" id="PS51007"/>
    </source>
</evidence>
<dbReference type="InterPro" id="IPR009056">
    <property type="entry name" value="Cyt_c-like_dom"/>
</dbReference>
<reference evidence="9 10" key="1">
    <citation type="journal article" date="2014" name="Genome Announc.">
        <title>Genome Sequence and Methylome of Soil Bacterium Gemmatirosa kalamazoonensis KBS708T, a Member of the Rarely Cultivated Gemmatimonadetes Phylum.</title>
        <authorList>
            <person name="Debruyn J.M."/>
            <person name="Radosevich M."/>
            <person name="Wommack K.E."/>
            <person name="Polson S.W."/>
            <person name="Hauser L.J."/>
            <person name="Fawaz M.N."/>
            <person name="Korlach J."/>
            <person name="Tsai Y.C."/>
        </authorList>
    </citation>
    <scope>NUCLEOTIDE SEQUENCE [LARGE SCALE GENOMIC DNA]</scope>
    <source>
        <strain evidence="9 10">KBS708</strain>
        <plasmid evidence="10">Plasmid 1</plasmid>
    </source>
</reference>
<dbReference type="InterPro" id="IPR035986">
    <property type="entry name" value="PKD_dom_sf"/>
</dbReference>
<dbReference type="CDD" id="cd04084">
    <property type="entry name" value="CBM6_xylanase-like"/>
    <property type="match status" value="1"/>
</dbReference>
<geneLocation type="plasmid" evidence="9 10">
    <name>1</name>
</geneLocation>
<feature type="domain" description="PKD" evidence="7">
    <location>
        <begin position="118"/>
        <end position="170"/>
    </location>
</feature>